<comment type="similarity">
    <text evidence="2">Belongs to the CPA3 antiporters (TC 2.A.63) subunit D family.</text>
</comment>
<feature type="transmembrane region" description="Helical" evidence="8">
    <location>
        <begin position="240"/>
        <end position="260"/>
    </location>
</feature>
<feature type="transmembrane region" description="Helical" evidence="8">
    <location>
        <begin position="306"/>
        <end position="329"/>
    </location>
</feature>
<dbReference type="GO" id="GO:0005886">
    <property type="term" value="C:plasma membrane"/>
    <property type="evidence" value="ECO:0007669"/>
    <property type="project" value="UniProtKB-SubCell"/>
</dbReference>
<feature type="domain" description="NADH:quinone oxidoreductase/Mrp antiporter transmembrane" evidence="9">
    <location>
        <begin position="131"/>
        <end position="424"/>
    </location>
</feature>
<comment type="caution">
    <text evidence="10">The sequence shown here is derived from an EMBL/GenBank/DDBJ whole genome shotgun (WGS) entry which is preliminary data.</text>
</comment>
<feature type="transmembrane region" description="Helical" evidence="8">
    <location>
        <begin position="6"/>
        <end position="23"/>
    </location>
</feature>
<evidence type="ECO:0000256" key="5">
    <source>
        <dbReference type="ARBA" id="ARBA00022989"/>
    </source>
</evidence>
<keyword evidence="3" id="KW-1003">Cell membrane</keyword>
<feature type="transmembrane region" description="Helical" evidence="8">
    <location>
        <begin position="341"/>
        <end position="360"/>
    </location>
</feature>
<keyword evidence="5 8" id="KW-1133">Transmembrane helix</keyword>
<evidence type="ECO:0000313" key="10">
    <source>
        <dbReference type="EMBL" id="MBB3046595.1"/>
    </source>
</evidence>
<dbReference type="InterPro" id="IPR001750">
    <property type="entry name" value="ND/Mrp_TM"/>
</dbReference>
<feature type="transmembrane region" description="Helical" evidence="8">
    <location>
        <begin position="280"/>
        <end position="299"/>
    </location>
</feature>
<feature type="transmembrane region" description="Helical" evidence="8">
    <location>
        <begin position="77"/>
        <end position="100"/>
    </location>
</feature>
<evidence type="ECO:0000256" key="8">
    <source>
        <dbReference type="SAM" id="Phobius"/>
    </source>
</evidence>
<keyword evidence="4 7" id="KW-0812">Transmembrane</keyword>
<evidence type="ECO:0000256" key="3">
    <source>
        <dbReference type="ARBA" id="ARBA00022475"/>
    </source>
</evidence>
<feature type="transmembrane region" description="Helical" evidence="8">
    <location>
        <begin position="372"/>
        <end position="398"/>
    </location>
</feature>
<dbReference type="Proteomes" id="UP000537130">
    <property type="component" value="Unassembled WGS sequence"/>
</dbReference>
<dbReference type="Pfam" id="PF00361">
    <property type="entry name" value="Proton_antipo_M"/>
    <property type="match status" value="1"/>
</dbReference>
<evidence type="ECO:0000256" key="1">
    <source>
        <dbReference type="ARBA" id="ARBA00004651"/>
    </source>
</evidence>
<dbReference type="PRINTS" id="PR01434">
    <property type="entry name" value="NADHDHGNASE5"/>
</dbReference>
<reference evidence="10 11" key="1">
    <citation type="submission" date="2020-08" db="EMBL/GenBank/DDBJ databases">
        <title>Genomic Encyclopedia of Type Strains, Phase III (KMG-III): the genomes of soil and plant-associated and newly described type strains.</title>
        <authorList>
            <person name="Whitman W."/>
        </authorList>
    </citation>
    <scope>NUCLEOTIDE SEQUENCE [LARGE SCALE GENOMIC DNA]</scope>
    <source>
        <strain evidence="10 11">CECT 8654</strain>
    </source>
</reference>
<evidence type="ECO:0000313" key="11">
    <source>
        <dbReference type="Proteomes" id="UP000537130"/>
    </source>
</evidence>
<dbReference type="EMBL" id="JACHWY010000001">
    <property type="protein sequence ID" value="MBB3046595.1"/>
    <property type="molecule type" value="Genomic_DNA"/>
</dbReference>
<keyword evidence="6 8" id="KW-0472">Membrane</keyword>
<sequence>MLSHLAVLQVVVPLLAAPTCLILERARAAWLFACLACLLSLGISIALFMQVEASGPISYALGGWEAPWGIEYRIDALSSFVLLLINLVAAAVIIGANSSLTAELPEPRHSPFYVLFLLCFAGLQGIVATGDAFNVFVFLEISSLATYALVALGRDRRALFAAYQYLIVGTIGATFYLIGIGFLYSLTGTLNMADMAQLLPGLEEQRLVAAAFAFVVIGIAMKLALFPLHGWLPDAYSQAPSMATAFLAASATKVALYLFIRMYFEVLGQDAVNALFPVGKLFLLLGAIAVILASLAAIRQNNVKRVFALSSVGQIGYLVIGVGLGNALGLQAALLHLFNHGLIKAALFIAVAAVVCRVGGSRLEDFRGLGRAMPWTMGGMVIGALSLIGVPLTAGFVSKWYLVLAAMESGLWPLVALVLIGSFIALFYVWRIVEVAYFQPRDGAAVSEAPLMLLLPLWAMALANLYFGIDTSLTVGGSEQAVNFLMGSRP</sequence>
<protein>
    <submittedName>
        <fullName evidence="10">Multicomponent Na+:H+ antiporter subunit D</fullName>
    </submittedName>
</protein>
<name>A0A7W4Z657_9GAMM</name>
<feature type="transmembrane region" description="Helical" evidence="8">
    <location>
        <begin position="410"/>
        <end position="430"/>
    </location>
</feature>
<feature type="transmembrane region" description="Helical" evidence="8">
    <location>
        <begin position="451"/>
        <end position="469"/>
    </location>
</feature>
<feature type="transmembrane region" description="Helical" evidence="8">
    <location>
        <begin position="135"/>
        <end position="153"/>
    </location>
</feature>
<feature type="transmembrane region" description="Helical" evidence="8">
    <location>
        <begin position="30"/>
        <end position="51"/>
    </location>
</feature>
<proteinExistence type="inferred from homology"/>
<evidence type="ECO:0000256" key="6">
    <source>
        <dbReference type="ARBA" id="ARBA00023136"/>
    </source>
</evidence>
<dbReference type="RefSeq" id="WP_183409281.1">
    <property type="nucleotide sequence ID" value="NZ_JACHWY010000001.1"/>
</dbReference>
<dbReference type="PANTHER" id="PTHR42703:SF1">
    <property type="entry name" value="NA(+)_H(+) ANTIPORTER SUBUNIT D1"/>
    <property type="match status" value="1"/>
</dbReference>
<accession>A0A7W4Z657</accession>
<evidence type="ECO:0000256" key="7">
    <source>
        <dbReference type="RuleBase" id="RU000320"/>
    </source>
</evidence>
<keyword evidence="11" id="KW-1185">Reference proteome</keyword>
<evidence type="ECO:0000256" key="2">
    <source>
        <dbReference type="ARBA" id="ARBA00005346"/>
    </source>
</evidence>
<evidence type="ECO:0000256" key="4">
    <source>
        <dbReference type="ARBA" id="ARBA00022692"/>
    </source>
</evidence>
<dbReference type="PANTHER" id="PTHR42703">
    <property type="entry name" value="NADH DEHYDROGENASE"/>
    <property type="match status" value="1"/>
</dbReference>
<dbReference type="AlphaFoldDB" id="A0A7W4Z657"/>
<dbReference type="InterPro" id="IPR050586">
    <property type="entry name" value="CPA3_Na-H_Antiporter_D"/>
</dbReference>
<feature type="transmembrane region" description="Helical" evidence="8">
    <location>
        <begin position="165"/>
        <end position="187"/>
    </location>
</feature>
<gene>
    <name evidence="10" type="ORF">FHR99_000831</name>
</gene>
<feature type="transmembrane region" description="Helical" evidence="8">
    <location>
        <begin position="207"/>
        <end position="228"/>
    </location>
</feature>
<feature type="transmembrane region" description="Helical" evidence="8">
    <location>
        <begin position="112"/>
        <end position="129"/>
    </location>
</feature>
<organism evidence="10 11">
    <name type="scientific">Litorivivens lipolytica</name>
    <dbReference type="NCBI Taxonomy" id="1524264"/>
    <lineage>
        <taxon>Bacteria</taxon>
        <taxon>Pseudomonadati</taxon>
        <taxon>Pseudomonadota</taxon>
        <taxon>Gammaproteobacteria</taxon>
        <taxon>Litorivivens</taxon>
    </lineage>
</organism>
<evidence type="ECO:0000259" key="9">
    <source>
        <dbReference type="Pfam" id="PF00361"/>
    </source>
</evidence>
<comment type="subcellular location">
    <subcellularLocation>
        <location evidence="1">Cell membrane</location>
        <topology evidence="1">Multi-pass membrane protein</topology>
    </subcellularLocation>
    <subcellularLocation>
        <location evidence="7">Membrane</location>
        <topology evidence="7">Multi-pass membrane protein</topology>
    </subcellularLocation>
</comment>